<dbReference type="Proteomes" id="UP000440224">
    <property type="component" value="Unassembled WGS sequence"/>
</dbReference>
<keyword evidence="1" id="KW-0732">Signal</keyword>
<protein>
    <recommendedName>
        <fullName evidence="4">Tetratricopeptide repeat protein</fullName>
    </recommendedName>
</protein>
<proteinExistence type="predicted"/>
<accession>A0A6N7PPR2</accession>
<dbReference type="RefSeq" id="WP_153820879.1">
    <property type="nucleotide sequence ID" value="NZ_WJIE01000005.1"/>
</dbReference>
<evidence type="ECO:0000313" key="3">
    <source>
        <dbReference type="Proteomes" id="UP000440224"/>
    </source>
</evidence>
<name>A0A6N7PPR2_9BACT</name>
<reference evidence="2 3" key="1">
    <citation type="submission" date="2019-10" db="EMBL/GenBank/DDBJ databases">
        <title>A soil myxobacterium in the family Polyangiaceae.</title>
        <authorList>
            <person name="Li Y."/>
            <person name="Wang J."/>
        </authorList>
    </citation>
    <scope>NUCLEOTIDE SEQUENCE [LARGE SCALE GENOMIC DNA]</scope>
    <source>
        <strain evidence="2 3">DSM 14734</strain>
    </source>
</reference>
<dbReference type="EMBL" id="WJIE01000005">
    <property type="protein sequence ID" value="MRG94048.1"/>
    <property type="molecule type" value="Genomic_DNA"/>
</dbReference>
<dbReference type="OrthoDB" id="5483566at2"/>
<evidence type="ECO:0000313" key="2">
    <source>
        <dbReference type="EMBL" id="MRG94048.1"/>
    </source>
</evidence>
<evidence type="ECO:0008006" key="4">
    <source>
        <dbReference type="Google" id="ProtNLM"/>
    </source>
</evidence>
<dbReference type="AlphaFoldDB" id="A0A6N7PPR2"/>
<organism evidence="2 3">
    <name type="scientific">Polyangium spumosum</name>
    <dbReference type="NCBI Taxonomy" id="889282"/>
    <lineage>
        <taxon>Bacteria</taxon>
        <taxon>Pseudomonadati</taxon>
        <taxon>Myxococcota</taxon>
        <taxon>Polyangia</taxon>
        <taxon>Polyangiales</taxon>
        <taxon>Polyangiaceae</taxon>
        <taxon>Polyangium</taxon>
    </lineage>
</organism>
<comment type="caution">
    <text evidence="2">The sequence shown here is derived from an EMBL/GenBank/DDBJ whole genome shotgun (WGS) entry which is preliminary data.</text>
</comment>
<gene>
    <name evidence="2" type="ORF">GF068_19300</name>
</gene>
<evidence type="ECO:0000256" key="1">
    <source>
        <dbReference type="SAM" id="SignalP"/>
    </source>
</evidence>
<feature type="chain" id="PRO_5026891952" description="Tetratricopeptide repeat protein" evidence="1">
    <location>
        <begin position="24"/>
        <end position="510"/>
    </location>
</feature>
<sequence>MSMIKRGKVLLGALALVTSMGVATETSEAYVPLLGDLDRARRARDATLELDVAAARKILDGADTSDTALALETARLLLYEGDCDGAVTVLSRPDLTNRPEAMELGDVSRGCARATAGTLTIRDDRIIVRLQDDEDRALVPLIVDVALRARDNLAKDLGVELPLPMRIDLVRDQFTLAAMTGLPEEAAQTTGTVAVAKWGRVTMISPRATVNGYAWLDTLAHELTHLALTRGTRDKAPLWLQEGVAKRQEVRWRDAEPLDDFPPVDVVARVGLDKGLGVELDKIGPSIAMLPSAEQAQVAFAEVASFVRYWAREAGEEALPQLVVRLKAAESSKDFEQAIAEVSAADFQTWVKRWRAHITGLPKDLPPDLEPGAMPANVKEIAQRIRLGELLQGRGHARAASIERARAHALVPHEPSVRCHLAESLLAMGDTQNAAPLVERIEDVHNRFGRWHSLNGLLHPDPIDLDRPFRFGIALDPLEPAVACEEKVAPELPKDPIRAAICEAARRVPR</sequence>
<keyword evidence="3" id="KW-1185">Reference proteome</keyword>
<feature type="signal peptide" evidence="1">
    <location>
        <begin position="1"/>
        <end position="23"/>
    </location>
</feature>